<dbReference type="GO" id="GO:0047536">
    <property type="term" value="F:2-aminoadipate transaminase activity"/>
    <property type="evidence" value="ECO:0007669"/>
    <property type="project" value="UniProtKB-EC"/>
</dbReference>
<keyword evidence="4" id="KW-0663">Pyridoxal phosphate</keyword>
<proteinExistence type="inferred from homology"/>
<dbReference type="SUPFAM" id="SSF53383">
    <property type="entry name" value="PLP-dependent transferases"/>
    <property type="match status" value="1"/>
</dbReference>
<organism evidence="8 9">
    <name type="scientific">Aneurinibacillus soli</name>
    <dbReference type="NCBI Taxonomy" id="1500254"/>
    <lineage>
        <taxon>Bacteria</taxon>
        <taxon>Bacillati</taxon>
        <taxon>Bacillota</taxon>
        <taxon>Bacilli</taxon>
        <taxon>Bacillales</taxon>
        <taxon>Paenibacillaceae</taxon>
        <taxon>Aneurinibacillus group</taxon>
        <taxon>Aneurinibacillus</taxon>
    </lineage>
</organism>
<dbReference type="InterPro" id="IPR036388">
    <property type="entry name" value="WH-like_DNA-bd_sf"/>
</dbReference>
<dbReference type="InterPro" id="IPR051446">
    <property type="entry name" value="HTH_trans_reg/aminotransferase"/>
</dbReference>
<evidence type="ECO:0000256" key="1">
    <source>
        <dbReference type="ARBA" id="ARBA00001933"/>
    </source>
</evidence>
<dbReference type="PANTHER" id="PTHR46577:SF1">
    <property type="entry name" value="HTH-TYPE TRANSCRIPTIONAL REGULATORY PROTEIN GABR"/>
    <property type="match status" value="1"/>
</dbReference>
<keyword evidence="9" id="KW-1185">Reference proteome</keyword>
<name>A0A0U5BGI6_9BACL</name>
<dbReference type="KEGG" id="asoc:CB4_01468"/>
<evidence type="ECO:0000313" key="9">
    <source>
        <dbReference type="Proteomes" id="UP000217696"/>
    </source>
</evidence>
<comment type="cofactor">
    <cofactor evidence="1">
        <name>pyridoxal 5'-phosphate</name>
        <dbReference type="ChEBI" id="CHEBI:597326"/>
    </cofactor>
</comment>
<gene>
    <name evidence="8" type="primary">lysN_3</name>
    <name evidence="8" type="ORF">CB4_01468</name>
</gene>
<keyword evidence="8" id="KW-0808">Transferase</keyword>
<dbReference type="SMART" id="SM00345">
    <property type="entry name" value="HTH_GNTR"/>
    <property type="match status" value="1"/>
</dbReference>
<keyword evidence="7" id="KW-0804">Transcription</keyword>
<comment type="similarity">
    <text evidence="2">In the C-terminal section; belongs to the class-I pyridoxal-phosphate-dependent aminotransferase family.</text>
</comment>
<dbReference type="SUPFAM" id="SSF46785">
    <property type="entry name" value="Winged helix' DNA-binding domain"/>
    <property type="match status" value="1"/>
</dbReference>
<sequence>MLSIPYFQLHRRSSVPLAEQIAEQLLRAIRTRRLTAGQSLPSVRELAASLSVSMETAQKAYRILKDDGWIESRPRHGTVVSHALPNSLVMLSPKRVETRGSLMEQVRAYRHASGLIPVSGVSFPPADTAFMRAWKQSMADVFACTFVREEGEPFGIIELRERIQGLVAGRGMWADTEAICMVNGTQQALWLLADQFIKPGDVIGVPEMCYLPARDVFRDRGARVVPIPLGREGIDVTRLEDVCRREKLSMLYAMPNAHFPTGLSWSQTVKQKVLALASAYGFSILEDEYFGELYFTPLPPPTLYSLAQEEYAKVDVFYISSFSTMIHPNLRLGYMIAPEKYVSRIRQAKYLLDGTTSVMAQQALLLAWERADFTGYVERLRTTLRQARDGAIASMHRWMPDGYQFEVPMMGTCTWVYAPPEFDSLRFFERCLARGVYVRPGDAFAVEDPMPGFQVKFGAVEPRMLEEGLRRIGEVLALQ</sequence>
<evidence type="ECO:0000313" key="8">
    <source>
        <dbReference type="EMBL" id="BAU27294.1"/>
    </source>
</evidence>
<dbReference type="GO" id="GO:0030170">
    <property type="term" value="F:pyridoxal phosphate binding"/>
    <property type="evidence" value="ECO:0007669"/>
    <property type="project" value="InterPro"/>
</dbReference>
<dbReference type="EMBL" id="AP017312">
    <property type="protein sequence ID" value="BAU27294.1"/>
    <property type="molecule type" value="Genomic_DNA"/>
</dbReference>
<evidence type="ECO:0000256" key="5">
    <source>
        <dbReference type="ARBA" id="ARBA00023015"/>
    </source>
</evidence>
<dbReference type="EC" id="2.6.1.39" evidence="8"/>
<evidence type="ECO:0000256" key="2">
    <source>
        <dbReference type="ARBA" id="ARBA00005384"/>
    </source>
</evidence>
<dbReference type="InterPro" id="IPR036390">
    <property type="entry name" value="WH_DNA-bd_sf"/>
</dbReference>
<dbReference type="Gene3D" id="3.40.640.10">
    <property type="entry name" value="Type I PLP-dependent aspartate aminotransferase-like (Major domain)"/>
    <property type="match status" value="1"/>
</dbReference>
<dbReference type="OrthoDB" id="9808770at2"/>
<dbReference type="Pfam" id="PF00155">
    <property type="entry name" value="Aminotran_1_2"/>
    <property type="match status" value="1"/>
</dbReference>
<reference evidence="8 9" key="1">
    <citation type="submission" date="2015-12" db="EMBL/GenBank/DDBJ databases">
        <title>Genome sequence of Aneurinibacillus soli.</title>
        <authorList>
            <person name="Lee J.S."/>
            <person name="Lee K.C."/>
            <person name="Kim K.K."/>
            <person name="Lee B.W."/>
        </authorList>
    </citation>
    <scope>NUCLEOTIDE SEQUENCE [LARGE SCALE GENOMIC DNA]</scope>
    <source>
        <strain evidence="8 9">CB4</strain>
    </source>
</reference>
<dbReference type="InterPro" id="IPR004839">
    <property type="entry name" value="Aminotransferase_I/II_large"/>
</dbReference>
<keyword evidence="3 8" id="KW-0032">Aminotransferase</keyword>
<dbReference type="AlphaFoldDB" id="A0A0U5BGI6"/>
<dbReference type="CDD" id="cd00609">
    <property type="entry name" value="AAT_like"/>
    <property type="match status" value="1"/>
</dbReference>
<evidence type="ECO:0000256" key="7">
    <source>
        <dbReference type="ARBA" id="ARBA00023163"/>
    </source>
</evidence>
<accession>A0A0U5BGI6</accession>
<dbReference type="PANTHER" id="PTHR46577">
    <property type="entry name" value="HTH-TYPE TRANSCRIPTIONAL REGULATORY PROTEIN GABR"/>
    <property type="match status" value="1"/>
</dbReference>
<evidence type="ECO:0000256" key="6">
    <source>
        <dbReference type="ARBA" id="ARBA00023125"/>
    </source>
</evidence>
<dbReference type="Gene3D" id="1.10.10.10">
    <property type="entry name" value="Winged helix-like DNA-binding domain superfamily/Winged helix DNA-binding domain"/>
    <property type="match status" value="1"/>
</dbReference>
<dbReference type="InterPro" id="IPR015424">
    <property type="entry name" value="PyrdxlP-dep_Trfase"/>
</dbReference>
<dbReference type="Pfam" id="PF00392">
    <property type="entry name" value="GntR"/>
    <property type="match status" value="1"/>
</dbReference>
<dbReference type="PROSITE" id="PS50949">
    <property type="entry name" value="HTH_GNTR"/>
    <property type="match status" value="1"/>
</dbReference>
<dbReference type="GO" id="GO:0003700">
    <property type="term" value="F:DNA-binding transcription factor activity"/>
    <property type="evidence" value="ECO:0007669"/>
    <property type="project" value="InterPro"/>
</dbReference>
<evidence type="ECO:0000256" key="3">
    <source>
        <dbReference type="ARBA" id="ARBA00022576"/>
    </source>
</evidence>
<dbReference type="CDD" id="cd07377">
    <property type="entry name" value="WHTH_GntR"/>
    <property type="match status" value="1"/>
</dbReference>
<evidence type="ECO:0000256" key="4">
    <source>
        <dbReference type="ARBA" id="ARBA00022898"/>
    </source>
</evidence>
<dbReference type="InterPro" id="IPR000524">
    <property type="entry name" value="Tscrpt_reg_HTH_GntR"/>
</dbReference>
<protein>
    <submittedName>
        <fullName evidence="8">2-aminoadipate transaminase</fullName>
        <ecNumber evidence="8">2.6.1.39</ecNumber>
    </submittedName>
</protein>
<keyword evidence="5" id="KW-0805">Transcription regulation</keyword>
<dbReference type="InterPro" id="IPR015421">
    <property type="entry name" value="PyrdxlP-dep_Trfase_major"/>
</dbReference>
<keyword evidence="6" id="KW-0238">DNA-binding</keyword>
<dbReference type="Proteomes" id="UP000217696">
    <property type="component" value="Chromosome"/>
</dbReference>
<dbReference type="GO" id="GO:0003677">
    <property type="term" value="F:DNA binding"/>
    <property type="evidence" value="ECO:0007669"/>
    <property type="project" value="UniProtKB-KW"/>
</dbReference>